<evidence type="ECO:0000313" key="1">
    <source>
        <dbReference type="EnsemblMetazoa" id="AFAF018035-PA"/>
    </source>
</evidence>
<dbReference type="VEuPathDB" id="VectorBase:AFAF018035"/>
<reference evidence="2" key="1">
    <citation type="submission" date="2014-01" db="EMBL/GenBank/DDBJ databases">
        <title>The Genome Sequence of Anopheles farauti FAR1 (V2).</title>
        <authorList>
            <consortium name="The Broad Institute Genomics Platform"/>
            <person name="Neafsey D.E."/>
            <person name="Besansky N."/>
            <person name="Howell P."/>
            <person name="Walton C."/>
            <person name="Young S.K."/>
            <person name="Zeng Q."/>
            <person name="Gargeya S."/>
            <person name="Fitzgerald M."/>
            <person name="Haas B."/>
            <person name="Abouelleil A."/>
            <person name="Allen A.W."/>
            <person name="Alvarado L."/>
            <person name="Arachchi H.M."/>
            <person name="Berlin A.M."/>
            <person name="Chapman S.B."/>
            <person name="Gainer-Dewar J."/>
            <person name="Goldberg J."/>
            <person name="Griggs A."/>
            <person name="Gujja S."/>
            <person name="Hansen M."/>
            <person name="Howarth C."/>
            <person name="Imamovic A."/>
            <person name="Ireland A."/>
            <person name="Larimer J."/>
            <person name="McCowan C."/>
            <person name="Murphy C."/>
            <person name="Pearson M."/>
            <person name="Poon T.W."/>
            <person name="Priest M."/>
            <person name="Roberts A."/>
            <person name="Saif S."/>
            <person name="Shea T."/>
            <person name="Sisk P."/>
            <person name="Sykes S."/>
            <person name="Wortman J."/>
            <person name="Nusbaum C."/>
            <person name="Birren B."/>
        </authorList>
    </citation>
    <scope>NUCLEOTIDE SEQUENCE [LARGE SCALE GENOMIC DNA]</scope>
    <source>
        <strain evidence="2">FAR1</strain>
    </source>
</reference>
<keyword evidence="2" id="KW-1185">Reference proteome</keyword>
<protein>
    <submittedName>
        <fullName evidence="1">Uncharacterized protein</fullName>
    </submittedName>
</protein>
<accession>A0A182QW30</accession>
<reference evidence="1" key="2">
    <citation type="submission" date="2020-05" db="UniProtKB">
        <authorList>
            <consortium name="EnsemblMetazoa"/>
        </authorList>
    </citation>
    <scope>IDENTIFICATION</scope>
    <source>
        <strain evidence="1">FAR1</strain>
    </source>
</reference>
<organism evidence="1 2">
    <name type="scientific">Anopheles farauti</name>
    <dbReference type="NCBI Taxonomy" id="69004"/>
    <lineage>
        <taxon>Eukaryota</taxon>
        <taxon>Metazoa</taxon>
        <taxon>Ecdysozoa</taxon>
        <taxon>Arthropoda</taxon>
        <taxon>Hexapoda</taxon>
        <taxon>Insecta</taxon>
        <taxon>Pterygota</taxon>
        <taxon>Neoptera</taxon>
        <taxon>Endopterygota</taxon>
        <taxon>Diptera</taxon>
        <taxon>Nematocera</taxon>
        <taxon>Culicoidea</taxon>
        <taxon>Culicidae</taxon>
        <taxon>Anophelinae</taxon>
        <taxon>Anopheles</taxon>
    </lineage>
</organism>
<dbReference type="Proteomes" id="UP000075886">
    <property type="component" value="Unassembled WGS sequence"/>
</dbReference>
<proteinExistence type="predicted"/>
<dbReference type="AlphaFoldDB" id="A0A182QW30"/>
<sequence>MLLLYHLLLLLLLLVLLLLQLMLLLAVTILERFRHLRCGEVQQTVRFLAYLCPTLDAVVAQRRNAVRVCPDEPPESRLNELPERFERLPRLQQLSASECGEWRLLCECRSGSDLWLLMLYDCVGE</sequence>
<evidence type="ECO:0000313" key="2">
    <source>
        <dbReference type="Proteomes" id="UP000075886"/>
    </source>
</evidence>
<name>A0A182QW30_9DIPT</name>
<dbReference type="EMBL" id="AXCN02000935">
    <property type="status" value="NOT_ANNOTATED_CDS"/>
    <property type="molecule type" value="Genomic_DNA"/>
</dbReference>
<dbReference type="EnsemblMetazoa" id="AFAF018035-RA">
    <property type="protein sequence ID" value="AFAF018035-PA"/>
    <property type="gene ID" value="AFAF018035"/>
</dbReference>